<evidence type="ECO:0000313" key="1">
    <source>
        <dbReference type="EMBL" id="PTL87137.1"/>
    </source>
</evidence>
<proteinExistence type="predicted"/>
<keyword evidence="2" id="KW-1185">Reference proteome</keyword>
<dbReference type="AlphaFoldDB" id="A0A2R6T924"/>
<dbReference type="Proteomes" id="UP000241022">
    <property type="component" value="Unassembled WGS sequence"/>
</dbReference>
<name>A0A2R6T924_9ARCH</name>
<gene>
    <name evidence="1" type="ORF">A7X95_04240</name>
</gene>
<protein>
    <submittedName>
        <fullName evidence="1">Uncharacterized protein</fullName>
    </submittedName>
</protein>
<comment type="caution">
    <text evidence="1">The sequence shown here is derived from an EMBL/GenBank/DDBJ whole genome shotgun (WGS) entry which is preliminary data.</text>
</comment>
<reference evidence="1 2" key="1">
    <citation type="submission" date="2018-04" db="EMBL/GenBank/DDBJ databases">
        <title>Transcriptomics of ammonia oxidizing archaea.</title>
        <authorList>
            <person name="Carini P."/>
        </authorList>
    </citation>
    <scope>NUCLEOTIDE SEQUENCE [LARGE SCALE GENOMIC DNA]</scope>
    <source>
        <strain evidence="1 2">U25</strain>
    </source>
</reference>
<accession>A0A2R6T924</accession>
<evidence type="ECO:0000313" key="2">
    <source>
        <dbReference type="Proteomes" id="UP000241022"/>
    </source>
</evidence>
<organism evidence="1 2">
    <name type="scientific">Candidatus Nitrosopelagicus brevis</name>
    <dbReference type="NCBI Taxonomy" id="1410606"/>
    <lineage>
        <taxon>Archaea</taxon>
        <taxon>Nitrososphaerota</taxon>
    </lineage>
</organism>
<sequence>MEPGCNTKTIAYENRTFLVNMLNFENGMIISISENSLKIGPMLISISSGPVPSTSVIIPAKSEELFLKLLSEKISSFLKGICIVTGNFEKPLDNETTKQLMHEIVGEIKQ</sequence>
<dbReference type="EMBL" id="LXWN01000002">
    <property type="protein sequence ID" value="PTL87137.1"/>
    <property type="molecule type" value="Genomic_DNA"/>
</dbReference>